<name>M2V8G6_COCH5</name>
<dbReference type="EMBL" id="KB445570">
    <property type="protein sequence ID" value="EMD96023.1"/>
    <property type="molecule type" value="Genomic_DNA"/>
</dbReference>
<proteinExistence type="predicted"/>
<dbReference type="OrthoDB" id="3686616at2759"/>
<dbReference type="OMA" id="WRYHYLS"/>
<gene>
    <name evidence="1" type="ORF">COCHEDRAFT_1152109</name>
</gene>
<reference evidence="1 2" key="1">
    <citation type="journal article" date="2012" name="PLoS Pathog.">
        <title>Diverse lifestyles and strategies of plant pathogenesis encoded in the genomes of eighteen Dothideomycetes fungi.</title>
        <authorList>
            <person name="Ohm R.A."/>
            <person name="Feau N."/>
            <person name="Henrissat B."/>
            <person name="Schoch C.L."/>
            <person name="Horwitz B.A."/>
            <person name="Barry K.W."/>
            <person name="Condon B.J."/>
            <person name="Copeland A.C."/>
            <person name="Dhillon B."/>
            <person name="Glaser F."/>
            <person name="Hesse C.N."/>
            <person name="Kosti I."/>
            <person name="LaButti K."/>
            <person name="Lindquist E.A."/>
            <person name="Lucas S."/>
            <person name="Salamov A.A."/>
            <person name="Bradshaw R.E."/>
            <person name="Ciuffetti L."/>
            <person name="Hamelin R.C."/>
            <person name="Kema G.H.J."/>
            <person name="Lawrence C."/>
            <person name="Scott J.A."/>
            <person name="Spatafora J.W."/>
            <person name="Turgeon B.G."/>
            <person name="de Wit P.J.G.M."/>
            <person name="Zhong S."/>
            <person name="Goodwin S.B."/>
            <person name="Grigoriev I.V."/>
        </authorList>
    </citation>
    <scope>NUCLEOTIDE SEQUENCE [LARGE SCALE GENOMIC DNA]</scope>
    <source>
        <strain evidence="2">C5 / ATCC 48332 / race O</strain>
    </source>
</reference>
<reference evidence="2" key="2">
    <citation type="journal article" date="2013" name="PLoS Genet.">
        <title>Comparative genome structure, secondary metabolite, and effector coding capacity across Cochliobolus pathogens.</title>
        <authorList>
            <person name="Condon B.J."/>
            <person name="Leng Y."/>
            <person name="Wu D."/>
            <person name="Bushley K.E."/>
            <person name="Ohm R.A."/>
            <person name="Otillar R."/>
            <person name="Martin J."/>
            <person name="Schackwitz W."/>
            <person name="Grimwood J."/>
            <person name="MohdZainudin N."/>
            <person name="Xue C."/>
            <person name="Wang R."/>
            <person name="Manning V.A."/>
            <person name="Dhillon B."/>
            <person name="Tu Z.J."/>
            <person name="Steffenson B.J."/>
            <person name="Salamov A."/>
            <person name="Sun H."/>
            <person name="Lowry S."/>
            <person name="LaButti K."/>
            <person name="Han J."/>
            <person name="Copeland A."/>
            <person name="Lindquist E."/>
            <person name="Barry K."/>
            <person name="Schmutz J."/>
            <person name="Baker S.E."/>
            <person name="Ciuffetti L.M."/>
            <person name="Grigoriev I.V."/>
            <person name="Zhong S."/>
            <person name="Turgeon B.G."/>
        </authorList>
    </citation>
    <scope>NUCLEOTIDE SEQUENCE [LARGE SCALE GENOMIC DNA]</scope>
    <source>
        <strain evidence="2">C5 / ATCC 48332 / race O</strain>
    </source>
</reference>
<evidence type="ECO:0000313" key="1">
    <source>
        <dbReference type="EMBL" id="EMD96023.1"/>
    </source>
</evidence>
<dbReference type="HOGENOM" id="CLU_2704457_0_0_1"/>
<protein>
    <submittedName>
        <fullName evidence="1">Uncharacterized protein</fullName>
    </submittedName>
</protein>
<dbReference type="Proteomes" id="UP000016936">
    <property type="component" value="Unassembled WGS sequence"/>
</dbReference>
<sequence length="85" mass="9453">MALGAEGCQMQGRHRFFLVLSFSVPTSCGVGVSVSVSGGQMMIRPCQVNAWWRYHYLSTTTHGRGQPKQVRKGYFLSSRRLPACT</sequence>
<organism evidence="1 2">
    <name type="scientific">Cochliobolus heterostrophus (strain C5 / ATCC 48332 / race O)</name>
    <name type="common">Southern corn leaf blight fungus</name>
    <name type="synonym">Bipolaris maydis</name>
    <dbReference type="NCBI Taxonomy" id="701091"/>
    <lineage>
        <taxon>Eukaryota</taxon>
        <taxon>Fungi</taxon>
        <taxon>Dikarya</taxon>
        <taxon>Ascomycota</taxon>
        <taxon>Pezizomycotina</taxon>
        <taxon>Dothideomycetes</taxon>
        <taxon>Pleosporomycetidae</taxon>
        <taxon>Pleosporales</taxon>
        <taxon>Pleosporineae</taxon>
        <taxon>Pleosporaceae</taxon>
        <taxon>Bipolaris</taxon>
    </lineage>
</organism>
<dbReference type="AlphaFoldDB" id="M2V8G6"/>
<accession>M2V8G6</accession>
<keyword evidence="2" id="KW-1185">Reference proteome</keyword>
<evidence type="ECO:0000313" key="2">
    <source>
        <dbReference type="Proteomes" id="UP000016936"/>
    </source>
</evidence>